<organism evidence="1">
    <name type="scientific">marine sediment metagenome</name>
    <dbReference type="NCBI Taxonomy" id="412755"/>
    <lineage>
        <taxon>unclassified sequences</taxon>
        <taxon>metagenomes</taxon>
        <taxon>ecological metagenomes</taxon>
    </lineage>
</organism>
<reference evidence="1" key="1">
    <citation type="journal article" date="2015" name="Nature">
        <title>Complex archaea that bridge the gap between prokaryotes and eukaryotes.</title>
        <authorList>
            <person name="Spang A."/>
            <person name="Saw J.H."/>
            <person name="Jorgensen S.L."/>
            <person name="Zaremba-Niedzwiedzka K."/>
            <person name="Martijn J."/>
            <person name="Lind A.E."/>
            <person name="van Eijk R."/>
            <person name="Schleper C."/>
            <person name="Guy L."/>
            <person name="Ettema T.J."/>
        </authorList>
    </citation>
    <scope>NUCLEOTIDE SEQUENCE</scope>
</reference>
<dbReference type="Gene3D" id="1.10.10.1400">
    <property type="entry name" value="Terminase, small subunit, N-terminal DNA-binding domain, HTH motif"/>
    <property type="match status" value="1"/>
</dbReference>
<dbReference type="EMBL" id="LAZR01003058">
    <property type="protein sequence ID" value="KKN22474.1"/>
    <property type="molecule type" value="Genomic_DNA"/>
</dbReference>
<sequence>MARKLSFKQNLFVEYYLQSIGEEGFHGLRVGNATKASRLAGYAGNDVTLASVGYENLRKPHIKSEIEKRLDDVVMGSNEVLVRLGQMARGFDMTKYVKLTETFRVREKDGKFYKEFAGYTMKIDIDKLQEDGFSHLIKKIKQTSRGGVDVEWHDQMAALVHIGRHHGSFKDITEWRGKIEYEDVSLTDEERKERVDRLLGAKTEEIS</sequence>
<protein>
    <recommendedName>
        <fullName evidence="2">Terminase small subunit</fullName>
    </recommendedName>
</protein>
<dbReference type="Pfam" id="PF03592">
    <property type="entry name" value="Terminase_2"/>
    <property type="match status" value="1"/>
</dbReference>
<dbReference type="GO" id="GO:0051276">
    <property type="term" value="P:chromosome organization"/>
    <property type="evidence" value="ECO:0007669"/>
    <property type="project" value="InterPro"/>
</dbReference>
<gene>
    <name evidence="1" type="ORF">LCGC14_0914830</name>
</gene>
<evidence type="ECO:0008006" key="2">
    <source>
        <dbReference type="Google" id="ProtNLM"/>
    </source>
</evidence>
<name>A0A0F9NXB2_9ZZZZ</name>
<dbReference type="AlphaFoldDB" id="A0A0F9NXB2"/>
<evidence type="ECO:0000313" key="1">
    <source>
        <dbReference type="EMBL" id="KKN22474.1"/>
    </source>
</evidence>
<proteinExistence type="predicted"/>
<comment type="caution">
    <text evidence="1">The sequence shown here is derived from an EMBL/GenBank/DDBJ whole genome shotgun (WGS) entry which is preliminary data.</text>
</comment>
<dbReference type="InterPro" id="IPR005335">
    <property type="entry name" value="Terminase_ssu"/>
</dbReference>
<dbReference type="InterPro" id="IPR038713">
    <property type="entry name" value="Terminase_Gp1_N_sf"/>
</dbReference>
<accession>A0A0F9NXB2</accession>